<gene>
    <name evidence="1" type="ORF">UT34_C0001G0303</name>
</gene>
<accession>A0A0G0MSY7</accession>
<protein>
    <submittedName>
        <fullName evidence="1">Uncharacterized protein</fullName>
    </submittedName>
</protein>
<dbReference type="Proteomes" id="UP000034799">
    <property type="component" value="Unassembled WGS sequence"/>
</dbReference>
<organism evidence="1 2">
    <name type="scientific">candidate division WS6 bacterium GW2011_GWF2_39_15</name>
    <dbReference type="NCBI Taxonomy" id="1619100"/>
    <lineage>
        <taxon>Bacteria</taxon>
        <taxon>Candidatus Dojkabacteria</taxon>
    </lineage>
</organism>
<evidence type="ECO:0000313" key="1">
    <source>
        <dbReference type="EMBL" id="KKR06263.1"/>
    </source>
</evidence>
<name>A0A0G0MSY7_9BACT</name>
<evidence type="ECO:0000313" key="2">
    <source>
        <dbReference type="Proteomes" id="UP000034799"/>
    </source>
</evidence>
<comment type="caution">
    <text evidence="1">The sequence shown here is derived from an EMBL/GenBank/DDBJ whole genome shotgun (WGS) entry which is preliminary data.</text>
</comment>
<dbReference type="AlphaFoldDB" id="A0A0G0MSY7"/>
<dbReference type="Gene3D" id="3.40.50.1820">
    <property type="entry name" value="alpha/beta hydrolase"/>
    <property type="match status" value="1"/>
</dbReference>
<dbReference type="EMBL" id="LBWK01000001">
    <property type="protein sequence ID" value="KKR06263.1"/>
    <property type="molecule type" value="Genomic_DNA"/>
</dbReference>
<reference evidence="1 2" key="1">
    <citation type="journal article" date="2015" name="Nature">
        <title>rRNA introns, odd ribosomes, and small enigmatic genomes across a large radiation of phyla.</title>
        <authorList>
            <person name="Brown C.T."/>
            <person name="Hug L.A."/>
            <person name="Thomas B.C."/>
            <person name="Sharon I."/>
            <person name="Castelle C.J."/>
            <person name="Singh A."/>
            <person name="Wilkins M.J."/>
            <person name="Williams K.H."/>
            <person name="Banfield J.F."/>
        </authorList>
    </citation>
    <scope>NUCLEOTIDE SEQUENCE [LARGE SCALE GENOMIC DNA]</scope>
</reference>
<dbReference type="STRING" id="1619100.UT34_C0001G0303"/>
<dbReference type="InterPro" id="IPR029058">
    <property type="entry name" value="AB_hydrolase_fold"/>
</dbReference>
<dbReference type="SUPFAM" id="SSF53474">
    <property type="entry name" value="alpha/beta-Hydrolases"/>
    <property type="match status" value="1"/>
</dbReference>
<proteinExistence type="predicted"/>
<sequence>MNPDIPLENLSWKDRGIEVEEIKDKQRKDGLREWSLKINTENAPLPTEEKEFLNKYEGLTLHAWGKTEGDSGEIQESFNECGFVLAGGLASNRKTWDSGNSFVSSLGKNLEPVSKKWLALGLDCPGFGGSNLKEGSASEENVSSEEYQKLMKIVLKYMGGAPEKTVIVGHSSGAEAALSLCQEGYKVYASNPAVKERGINTFTAINILNGVGDRFVNILPKVVYSFAKGITGVYVGKFVSPFLDVHGEEQSLNWKSFVAKCKELGRKDKYPGKPSVMPRILMTQGDRLTPIKESVSYIINWLRQFNPSISKEEILSLIIPVDEKNSKEGGHNAMFEIPEVTEAVTGEIAGHVKSVKTGVGNVMESSKDPVISSLIEQAMKGKQAVEAEQEVDIKDKEKAMLAWSLEIYSNLARTFGAPGIEISSNRQAIRINRATLEEIVSSFVHPYIMEKEAIEAGKEMDFVQQQLKEIVSMYQRCYVEVDELRDILLVRNMGNSFLDQTEESELAPIVTDRNNREVSLKEIDQFFTDVRDRIILKLITAYVQQSTDVEVGPFLEKFISSLHAMEVCKEITIRELIEDVDRKTSGDRSS</sequence>